<reference evidence="2" key="1">
    <citation type="submission" date="2017-09" db="EMBL/GenBank/DDBJ databases">
        <title>Depth-based differentiation of microbial function through sediment-hosted aquifers and enrichment of novel symbionts in the deep terrestrial subsurface.</title>
        <authorList>
            <person name="Probst A.J."/>
            <person name="Ladd B."/>
            <person name="Jarett J.K."/>
            <person name="Geller-Mcgrath D.E."/>
            <person name="Sieber C.M.K."/>
            <person name="Emerson J.B."/>
            <person name="Anantharaman K."/>
            <person name="Thomas B.C."/>
            <person name="Malmstrom R."/>
            <person name="Stieglmeier M."/>
            <person name="Klingl A."/>
            <person name="Woyke T."/>
            <person name="Ryan C.M."/>
            <person name="Banfield J.F."/>
        </authorList>
    </citation>
    <scope>NUCLEOTIDE SEQUENCE [LARGE SCALE GENOMIC DNA]</scope>
</reference>
<dbReference type="EMBL" id="PFWO01000041">
    <property type="protein sequence ID" value="PJA50988.1"/>
    <property type="molecule type" value="Genomic_DNA"/>
</dbReference>
<sequence length="260" mass="29412">MLSFYMRPVTELSKTDIKNIKLIAFDSDGVLVKKGTKIIESLGFYSRQTNTIDPQVITKLNELKEHFHIVINSGRSSLYLTQIYQDILWDNITLISEIGVFLTGGGFMVQTDYLDQYELETTTLIRQKLLKLIGNPDVAGFEPKQFLTTLHCHLAVPQVEEIVKNSDPQNRFYCWWNQEAYDINSKKFTKSQALNKLLLLKNLLPENVVTVGNAINDADLAGEKSINISTDSQNLQTDDYFAEGEHLGGLAVINHLLSLI</sequence>
<dbReference type="Pfam" id="PF08282">
    <property type="entry name" value="Hydrolase_3"/>
    <property type="match status" value="1"/>
</dbReference>
<dbReference type="AlphaFoldDB" id="A0A2M7XN30"/>
<dbReference type="Proteomes" id="UP000230518">
    <property type="component" value="Unassembled WGS sequence"/>
</dbReference>
<evidence type="ECO:0000313" key="2">
    <source>
        <dbReference type="Proteomes" id="UP000230518"/>
    </source>
</evidence>
<organism evidence="1 2">
    <name type="scientific">Candidatus Shapirobacteria bacterium CG_4_9_14_3_um_filter_36_12</name>
    <dbReference type="NCBI Taxonomy" id="1974877"/>
    <lineage>
        <taxon>Bacteria</taxon>
        <taxon>Candidatus Shapironibacteriota</taxon>
    </lineage>
</organism>
<dbReference type="InterPro" id="IPR023214">
    <property type="entry name" value="HAD_sf"/>
</dbReference>
<gene>
    <name evidence="1" type="ORF">CO168_02215</name>
</gene>
<protein>
    <recommendedName>
        <fullName evidence="3">Sucrose phosphatase-like domain-containing protein</fullName>
    </recommendedName>
</protein>
<name>A0A2M7XN30_9BACT</name>
<evidence type="ECO:0000313" key="1">
    <source>
        <dbReference type="EMBL" id="PJA50988.1"/>
    </source>
</evidence>
<dbReference type="Gene3D" id="3.40.50.1000">
    <property type="entry name" value="HAD superfamily/HAD-like"/>
    <property type="match status" value="1"/>
</dbReference>
<dbReference type="InterPro" id="IPR036412">
    <property type="entry name" value="HAD-like_sf"/>
</dbReference>
<comment type="caution">
    <text evidence="1">The sequence shown here is derived from an EMBL/GenBank/DDBJ whole genome shotgun (WGS) entry which is preliminary data.</text>
</comment>
<dbReference type="SUPFAM" id="SSF56784">
    <property type="entry name" value="HAD-like"/>
    <property type="match status" value="1"/>
</dbReference>
<proteinExistence type="predicted"/>
<evidence type="ECO:0008006" key="3">
    <source>
        <dbReference type="Google" id="ProtNLM"/>
    </source>
</evidence>
<accession>A0A2M7XN30</accession>
<dbReference type="Gene3D" id="3.90.1070.10">
    <property type="match status" value="1"/>
</dbReference>